<keyword evidence="6" id="KW-0106">Calcium</keyword>
<dbReference type="OrthoDB" id="9782218at2"/>
<dbReference type="GO" id="GO:0046872">
    <property type="term" value="F:metal ion binding"/>
    <property type="evidence" value="ECO:0007669"/>
    <property type="project" value="UniProtKB-KW"/>
</dbReference>
<feature type="chain" id="PRO_5021885504" evidence="7">
    <location>
        <begin position="25"/>
        <end position="507"/>
    </location>
</feature>
<keyword evidence="5 9" id="KW-0378">Hydrolase</keyword>
<dbReference type="EMBL" id="CP036278">
    <property type="protein sequence ID" value="QDU56220.1"/>
    <property type="molecule type" value="Genomic_DNA"/>
</dbReference>
<dbReference type="GO" id="GO:0005737">
    <property type="term" value="C:cytoplasm"/>
    <property type="evidence" value="ECO:0007669"/>
    <property type="project" value="TreeGrafter"/>
</dbReference>
<dbReference type="InterPro" id="IPR035874">
    <property type="entry name" value="IDS"/>
</dbReference>
<evidence type="ECO:0000256" key="2">
    <source>
        <dbReference type="ARBA" id="ARBA00008779"/>
    </source>
</evidence>
<evidence type="ECO:0000256" key="7">
    <source>
        <dbReference type="SAM" id="SignalP"/>
    </source>
</evidence>
<dbReference type="PANTHER" id="PTHR45953:SF1">
    <property type="entry name" value="IDURONATE 2-SULFATASE"/>
    <property type="match status" value="1"/>
</dbReference>
<sequence precursor="true">MSCYRVLSCVALGLMLSACLPAKADPPNVLLILVDDLKPSFGAYGADWVHSPNLDRLADRGMRFNFAYCNQAVCAPSRNNLMTGSRSTSLGVYGLSMNFRRAVPDAVTMPQFFRKHGYTAEGVGKVFHIGHGNTDDTASWSTPFFPEKVIDYALPESNEGKLTREEAYFSNQELGRIHELPRGAAWERADVPDDAYSDGRIANEGIRRLQQAKESDQPFFLALGFVKPHLPFCAPEKYWALYDDVDLPIATVRDYPVGAPSYAPKDKHGELNQYKPIPQDPPLDPAVERNLVQGYYSALSYMDAQVGRVIDEVDRLGLAENTIIVLWGDHGYHLGDHGMWTKHTNYEQANRIPIIFAGPGVARPGSESDALVETVDIYPTLAALAGLPTPEGPQPIDGESLAGILQGSEQAVRDHAYHAFPRGGGRIGQAVRTHRYRLVEWKQFRGNDPPEYELYDYETDPLETRNLADDKPEIVAELKKMLDTHPEAVPAGGLKNYLKSQAAKKSP</sequence>
<evidence type="ECO:0000256" key="1">
    <source>
        <dbReference type="ARBA" id="ARBA00001913"/>
    </source>
</evidence>
<evidence type="ECO:0000256" key="6">
    <source>
        <dbReference type="ARBA" id="ARBA00022837"/>
    </source>
</evidence>
<protein>
    <submittedName>
        <fullName evidence="9">Choline-sulfatase</fullName>
        <ecNumber evidence="9">3.1.6.6</ecNumber>
    </submittedName>
</protein>
<dbReference type="GO" id="GO:0004423">
    <property type="term" value="F:iduronate-2-sulfatase activity"/>
    <property type="evidence" value="ECO:0007669"/>
    <property type="project" value="InterPro"/>
</dbReference>
<dbReference type="GO" id="GO:0047753">
    <property type="term" value="F:choline-sulfatase activity"/>
    <property type="evidence" value="ECO:0007669"/>
    <property type="project" value="UniProtKB-EC"/>
</dbReference>
<evidence type="ECO:0000313" key="9">
    <source>
        <dbReference type="EMBL" id="QDU56220.1"/>
    </source>
</evidence>
<dbReference type="EC" id="3.1.6.6" evidence="9"/>
<dbReference type="Proteomes" id="UP000315750">
    <property type="component" value="Chromosome"/>
</dbReference>
<dbReference type="PROSITE" id="PS51257">
    <property type="entry name" value="PROKAR_LIPOPROTEIN"/>
    <property type="match status" value="1"/>
</dbReference>
<evidence type="ECO:0000259" key="8">
    <source>
        <dbReference type="Pfam" id="PF00884"/>
    </source>
</evidence>
<organism evidence="9 10">
    <name type="scientific">Aeoliella mucimassa</name>
    <dbReference type="NCBI Taxonomy" id="2527972"/>
    <lineage>
        <taxon>Bacteria</taxon>
        <taxon>Pseudomonadati</taxon>
        <taxon>Planctomycetota</taxon>
        <taxon>Planctomycetia</taxon>
        <taxon>Pirellulales</taxon>
        <taxon>Lacipirellulaceae</taxon>
        <taxon>Aeoliella</taxon>
    </lineage>
</organism>
<dbReference type="Pfam" id="PF00884">
    <property type="entry name" value="Sulfatase"/>
    <property type="match status" value="1"/>
</dbReference>
<accession>A0A518ANC3</accession>
<evidence type="ECO:0000313" key="10">
    <source>
        <dbReference type="Proteomes" id="UP000315750"/>
    </source>
</evidence>
<gene>
    <name evidence="9" type="primary">betC_2</name>
    <name evidence="9" type="ORF">Pan181_24280</name>
</gene>
<dbReference type="AlphaFoldDB" id="A0A518ANC3"/>
<comment type="similarity">
    <text evidence="2">Belongs to the sulfatase family.</text>
</comment>
<evidence type="ECO:0000256" key="3">
    <source>
        <dbReference type="ARBA" id="ARBA00022723"/>
    </source>
</evidence>
<dbReference type="InterPro" id="IPR017850">
    <property type="entry name" value="Alkaline_phosphatase_core_sf"/>
</dbReference>
<dbReference type="SUPFAM" id="SSF53649">
    <property type="entry name" value="Alkaline phosphatase-like"/>
    <property type="match status" value="1"/>
</dbReference>
<reference evidence="9 10" key="1">
    <citation type="submission" date="2019-02" db="EMBL/GenBank/DDBJ databases">
        <title>Deep-cultivation of Planctomycetes and their phenomic and genomic characterization uncovers novel biology.</title>
        <authorList>
            <person name="Wiegand S."/>
            <person name="Jogler M."/>
            <person name="Boedeker C."/>
            <person name="Pinto D."/>
            <person name="Vollmers J."/>
            <person name="Rivas-Marin E."/>
            <person name="Kohn T."/>
            <person name="Peeters S.H."/>
            <person name="Heuer A."/>
            <person name="Rast P."/>
            <person name="Oberbeckmann S."/>
            <person name="Bunk B."/>
            <person name="Jeske O."/>
            <person name="Meyerdierks A."/>
            <person name="Storesund J.E."/>
            <person name="Kallscheuer N."/>
            <person name="Luecker S."/>
            <person name="Lage O.M."/>
            <person name="Pohl T."/>
            <person name="Merkel B.J."/>
            <person name="Hornburger P."/>
            <person name="Mueller R.-W."/>
            <person name="Bruemmer F."/>
            <person name="Labrenz M."/>
            <person name="Spormann A.M."/>
            <person name="Op den Camp H."/>
            <person name="Overmann J."/>
            <person name="Amann R."/>
            <person name="Jetten M.S.M."/>
            <person name="Mascher T."/>
            <person name="Medema M.H."/>
            <person name="Devos D.P."/>
            <person name="Kaster A.-K."/>
            <person name="Ovreas L."/>
            <person name="Rohde M."/>
            <person name="Galperin M.Y."/>
            <person name="Jogler C."/>
        </authorList>
    </citation>
    <scope>NUCLEOTIDE SEQUENCE [LARGE SCALE GENOMIC DNA]</scope>
    <source>
        <strain evidence="9 10">Pan181</strain>
    </source>
</reference>
<name>A0A518ANC3_9BACT</name>
<dbReference type="InterPro" id="IPR024607">
    <property type="entry name" value="Sulfatase_CS"/>
</dbReference>
<keyword evidence="4 7" id="KW-0732">Signal</keyword>
<feature type="signal peptide" evidence="7">
    <location>
        <begin position="1"/>
        <end position="24"/>
    </location>
</feature>
<feature type="domain" description="Sulfatase N-terminal" evidence="8">
    <location>
        <begin position="27"/>
        <end position="386"/>
    </location>
</feature>
<evidence type="ECO:0000256" key="4">
    <source>
        <dbReference type="ARBA" id="ARBA00022729"/>
    </source>
</evidence>
<dbReference type="InterPro" id="IPR000917">
    <property type="entry name" value="Sulfatase_N"/>
</dbReference>
<dbReference type="RefSeq" id="WP_145246983.1">
    <property type="nucleotide sequence ID" value="NZ_CP036278.1"/>
</dbReference>
<dbReference type="Gene3D" id="3.40.720.10">
    <property type="entry name" value="Alkaline Phosphatase, subunit A"/>
    <property type="match status" value="1"/>
</dbReference>
<keyword evidence="3" id="KW-0479">Metal-binding</keyword>
<proteinExistence type="inferred from homology"/>
<dbReference type="PANTHER" id="PTHR45953">
    <property type="entry name" value="IDURONATE 2-SULFATASE"/>
    <property type="match status" value="1"/>
</dbReference>
<comment type="cofactor">
    <cofactor evidence="1">
        <name>Ca(2+)</name>
        <dbReference type="ChEBI" id="CHEBI:29108"/>
    </cofactor>
</comment>
<keyword evidence="10" id="KW-1185">Reference proteome</keyword>
<evidence type="ECO:0000256" key="5">
    <source>
        <dbReference type="ARBA" id="ARBA00022801"/>
    </source>
</evidence>
<dbReference type="PROSITE" id="PS00523">
    <property type="entry name" value="SULFATASE_1"/>
    <property type="match status" value="1"/>
</dbReference>
<dbReference type="CDD" id="cd16030">
    <property type="entry name" value="iduronate-2-sulfatase"/>
    <property type="match status" value="1"/>
</dbReference>
<dbReference type="KEGG" id="amuc:Pan181_24280"/>